<evidence type="ECO:0000256" key="1">
    <source>
        <dbReference type="ARBA" id="ARBA00004141"/>
    </source>
</evidence>
<proteinExistence type="predicted"/>
<feature type="transmembrane region" description="Helical" evidence="7">
    <location>
        <begin position="402"/>
        <end position="424"/>
    </location>
</feature>
<feature type="domain" description="Amino acid permease/ SLC12A" evidence="8">
    <location>
        <begin position="14"/>
        <end position="452"/>
    </location>
</feature>
<feature type="transmembrane region" description="Helical" evidence="7">
    <location>
        <begin position="158"/>
        <end position="179"/>
    </location>
</feature>
<keyword evidence="4" id="KW-0029">Amino-acid transport</keyword>
<feature type="transmembrane region" description="Helical" evidence="7">
    <location>
        <begin position="199"/>
        <end position="224"/>
    </location>
</feature>
<keyword evidence="3 7" id="KW-0812">Transmembrane</keyword>
<feature type="transmembrane region" description="Helical" evidence="7">
    <location>
        <begin position="236"/>
        <end position="259"/>
    </location>
</feature>
<keyword evidence="2" id="KW-0813">Transport</keyword>
<evidence type="ECO:0000256" key="2">
    <source>
        <dbReference type="ARBA" id="ARBA00022448"/>
    </source>
</evidence>
<reference evidence="9 10" key="1">
    <citation type="submission" date="2023-10" db="EMBL/GenBank/DDBJ databases">
        <title>Holzapfeliella saturejae sp. nov. isolated from Satureja montana flowers.</title>
        <authorList>
            <person name="Alcantara C."/>
            <person name="Zuniga M."/>
            <person name="Landete J.M."/>
            <person name="Monedero V."/>
        </authorList>
    </citation>
    <scope>NUCLEOTIDE SEQUENCE [LARGE SCALE GENOMIC DNA]</scope>
    <source>
        <strain evidence="9 10">He02</strain>
    </source>
</reference>
<gene>
    <name evidence="9" type="ORF">R4Y45_06685</name>
</gene>
<keyword evidence="10" id="KW-1185">Reference proteome</keyword>
<keyword evidence="5 7" id="KW-1133">Transmembrane helix</keyword>
<accession>A0ABU8SJS8</accession>
<dbReference type="Pfam" id="PF00324">
    <property type="entry name" value="AA_permease"/>
    <property type="match status" value="1"/>
</dbReference>
<evidence type="ECO:0000256" key="3">
    <source>
        <dbReference type="ARBA" id="ARBA00022692"/>
    </source>
</evidence>
<feature type="transmembrane region" description="Helical" evidence="7">
    <location>
        <begin position="279"/>
        <end position="299"/>
    </location>
</feature>
<evidence type="ECO:0000259" key="8">
    <source>
        <dbReference type="Pfam" id="PF00324"/>
    </source>
</evidence>
<evidence type="ECO:0000313" key="10">
    <source>
        <dbReference type="Proteomes" id="UP001377804"/>
    </source>
</evidence>
<evidence type="ECO:0000313" key="9">
    <source>
        <dbReference type="EMBL" id="MEJ6348902.1"/>
    </source>
</evidence>
<evidence type="ECO:0000256" key="5">
    <source>
        <dbReference type="ARBA" id="ARBA00022989"/>
    </source>
</evidence>
<sequence>MAKESFTKQMQSKHLVTLSLGGVIGTGIFMSSGYLIQSAGPIGTLAAYIIGAILVCLVMLCLGELSVHNPTTGSFHTYASKHIHPGVGFVVAWLYWLTWTVSLGSQLITLAMIANGFYQNIPVWIWCMIFIVLLAALNLSQVKWFAASELVMSIIKSLALLVFIVIGLALVFGVIQSAGQTQPVLLSNFTKNGLLPNGILPVISVILAANFAFSGTEIIAVAAGETKNPQKVLPGAILKTLVILVILFIGAIFVIGALLPQESSGLTTSPFVAILNNAGFAYAGNLMSVVLFITVLSGANSGVYAASRMIWSLANQGPLPKKLARLNKNGLPIYGLTLTLLGGLLSLFSSIYAPGTVYLVLTSLSGFAVVSVWLSVGVAQLRFRKQFLKEGHKTSDLKYKTPFYPIVPWAVIILCTISLVGIGFDPEQQLSLIAGVLFSAIVFAYYYFIIQKKETKHVKRVNQKLGKATK</sequence>
<feature type="transmembrane region" description="Helical" evidence="7">
    <location>
        <begin position="123"/>
        <end position="146"/>
    </location>
</feature>
<organism evidence="9 10">
    <name type="scientific">Holzapfeliella saturejae</name>
    <dbReference type="NCBI Taxonomy" id="3082953"/>
    <lineage>
        <taxon>Bacteria</taxon>
        <taxon>Bacillati</taxon>
        <taxon>Bacillota</taxon>
        <taxon>Bacilli</taxon>
        <taxon>Lactobacillales</taxon>
        <taxon>Lactobacillaceae</taxon>
        <taxon>Holzapfeliella</taxon>
    </lineage>
</organism>
<feature type="transmembrane region" description="Helical" evidence="7">
    <location>
        <begin position="430"/>
        <end position="450"/>
    </location>
</feature>
<dbReference type="InterPro" id="IPR004841">
    <property type="entry name" value="AA-permease/SLC12A_dom"/>
</dbReference>
<dbReference type="EMBL" id="JAWMWG010000004">
    <property type="protein sequence ID" value="MEJ6348902.1"/>
    <property type="molecule type" value="Genomic_DNA"/>
</dbReference>
<feature type="transmembrane region" description="Helical" evidence="7">
    <location>
        <begin position="331"/>
        <end position="352"/>
    </location>
</feature>
<comment type="subcellular location">
    <subcellularLocation>
        <location evidence="1">Membrane</location>
        <topology evidence="1">Multi-pass membrane protein</topology>
    </subcellularLocation>
</comment>
<feature type="transmembrane region" description="Helical" evidence="7">
    <location>
        <begin position="15"/>
        <end position="36"/>
    </location>
</feature>
<comment type="caution">
    <text evidence="9">The sequence shown here is derived from an EMBL/GenBank/DDBJ whole genome shotgun (WGS) entry which is preliminary data.</text>
</comment>
<dbReference type="PANTHER" id="PTHR43495">
    <property type="entry name" value="GABA PERMEASE"/>
    <property type="match status" value="1"/>
</dbReference>
<dbReference type="Gene3D" id="1.20.1740.10">
    <property type="entry name" value="Amino acid/polyamine transporter I"/>
    <property type="match status" value="1"/>
</dbReference>
<feature type="transmembrane region" description="Helical" evidence="7">
    <location>
        <begin position="83"/>
        <end position="103"/>
    </location>
</feature>
<protein>
    <submittedName>
        <fullName evidence="9">Amino acid permease</fullName>
    </submittedName>
</protein>
<dbReference type="Proteomes" id="UP001377804">
    <property type="component" value="Unassembled WGS sequence"/>
</dbReference>
<dbReference type="PANTHER" id="PTHR43495:SF5">
    <property type="entry name" value="GAMMA-AMINOBUTYRIC ACID PERMEASE"/>
    <property type="match status" value="1"/>
</dbReference>
<evidence type="ECO:0000256" key="7">
    <source>
        <dbReference type="SAM" id="Phobius"/>
    </source>
</evidence>
<feature type="transmembrane region" description="Helical" evidence="7">
    <location>
        <begin position="358"/>
        <end position="381"/>
    </location>
</feature>
<evidence type="ECO:0000256" key="4">
    <source>
        <dbReference type="ARBA" id="ARBA00022970"/>
    </source>
</evidence>
<name>A0ABU8SJS8_9LACO</name>
<dbReference type="PIRSF" id="PIRSF006060">
    <property type="entry name" value="AA_transporter"/>
    <property type="match status" value="1"/>
</dbReference>
<evidence type="ECO:0000256" key="6">
    <source>
        <dbReference type="ARBA" id="ARBA00023136"/>
    </source>
</evidence>
<dbReference type="RefSeq" id="WP_339970401.1">
    <property type="nucleotide sequence ID" value="NZ_JAWMWG010000004.1"/>
</dbReference>
<feature type="transmembrane region" description="Helical" evidence="7">
    <location>
        <begin position="42"/>
        <end position="62"/>
    </location>
</feature>
<keyword evidence="6 7" id="KW-0472">Membrane</keyword>